<evidence type="ECO:0000313" key="2">
    <source>
        <dbReference type="Proteomes" id="UP000646749"/>
    </source>
</evidence>
<evidence type="ECO:0000313" key="1">
    <source>
        <dbReference type="EMBL" id="GIG93108.1"/>
    </source>
</evidence>
<name>A0ABQ4EEF7_9ACTN</name>
<dbReference type="Proteomes" id="UP000646749">
    <property type="component" value="Unassembled WGS sequence"/>
</dbReference>
<comment type="caution">
    <text evidence="1">The sequence shown here is derived from an EMBL/GenBank/DDBJ whole genome shotgun (WGS) entry which is preliminary data.</text>
</comment>
<accession>A0ABQ4EEF7</accession>
<protein>
    <recommendedName>
        <fullName evidence="3">HTH-like domain-containing protein</fullName>
    </recommendedName>
</protein>
<evidence type="ECO:0008006" key="3">
    <source>
        <dbReference type="Google" id="ProtNLM"/>
    </source>
</evidence>
<gene>
    <name evidence="1" type="ORF">Pen02_80440</name>
</gene>
<proteinExistence type="predicted"/>
<organism evidence="1 2">
    <name type="scientific">Plantactinospora endophytica</name>
    <dbReference type="NCBI Taxonomy" id="673535"/>
    <lineage>
        <taxon>Bacteria</taxon>
        <taxon>Bacillati</taxon>
        <taxon>Actinomycetota</taxon>
        <taxon>Actinomycetes</taxon>
        <taxon>Micromonosporales</taxon>
        <taxon>Micromonosporaceae</taxon>
        <taxon>Plantactinospora</taxon>
    </lineage>
</organism>
<dbReference type="EMBL" id="BONW01000051">
    <property type="protein sequence ID" value="GIG93108.1"/>
    <property type="molecule type" value="Genomic_DNA"/>
</dbReference>
<keyword evidence="2" id="KW-1185">Reference proteome</keyword>
<sequence>MLRLAGENQRWGHRRIQGELQRLGYRVGADTIRRILARRRVSPAPRQQGTSWRAFLRNQAAALLISWPGR</sequence>
<reference evidence="1 2" key="1">
    <citation type="submission" date="2021-01" db="EMBL/GenBank/DDBJ databases">
        <title>Whole genome shotgun sequence of Plantactinospora endophytica NBRC 110450.</title>
        <authorList>
            <person name="Komaki H."/>
            <person name="Tamura T."/>
        </authorList>
    </citation>
    <scope>NUCLEOTIDE SEQUENCE [LARGE SCALE GENOMIC DNA]</scope>
    <source>
        <strain evidence="1 2">NBRC 110450</strain>
    </source>
</reference>